<proteinExistence type="inferred from homology"/>
<reference evidence="8" key="1">
    <citation type="submission" date="2022-08" db="EMBL/GenBank/DDBJ databases">
        <title>Novel sulphate-reducing endosymbionts in the free-living metamonad Anaeramoeba.</title>
        <authorList>
            <person name="Jerlstrom-Hultqvist J."/>
            <person name="Cepicka I."/>
            <person name="Gallot-Lavallee L."/>
            <person name="Salas-Leiva D."/>
            <person name="Curtis B.A."/>
            <person name="Zahonova K."/>
            <person name="Pipaliya S."/>
            <person name="Dacks J."/>
            <person name="Roger A.J."/>
        </authorList>
    </citation>
    <scope>NUCLEOTIDE SEQUENCE</scope>
    <source>
        <strain evidence="8">Busselton2</strain>
    </source>
</reference>
<dbReference type="GO" id="GO:0032045">
    <property type="term" value="C:guanyl-nucleotide exchange factor complex"/>
    <property type="evidence" value="ECO:0007669"/>
    <property type="project" value="TreeGrafter"/>
</dbReference>
<dbReference type="PANTHER" id="PTHR31334:SF1">
    <property type="entry name" value="GUANINE NUCLEOTIDE EXCHANGE PROTEIN SMCR8"/>
    <property type="match status" value="1"/>
</dbReference>
<dbReference type="PROSITE" id="PS51834">
    <property type="entry name" value="DENN_FLCN_SMCR8"/>
    <property type="match status" value="1"/>
</dbReference>
<evidence type="ECO:0000313" key="9">
    <source>
        <dbReference type="Proteomes" id="UP001146793"/>
    </source>
</evidence>
<protein>
    <recommendedName>
        <fullName evidence="7">UDENN FLCN/SMCR8-type domain-containing protein</fullName>
    </recommendedName>
</protein>
<gene>
    <name evidence="8" type="ORF">M0812_17141</name>
</gene>
<feature type="domain" description="UDENN FLCN/SMCR8-type" evidence="7">
    <location>
        <begin position="17"/>
        <end position="810"/>
    </location>
</feature>
<keyword evidence="4" id="KW-0072">Autophagy</keyword>
<dbReference type="InterPro" id="IPR037521">
    <property type="entry name" value="FLCN/SMCR8_DENN"/>
</dbReference>
<feature type="region of interest" description="Disordered" evidence="6">
    <location>
        <begin position="470"/>
        <end position="501"/>
    </location>
</feature>
<feature type="compositionally biased region" description="Acidic residues" evidence="6">
    <location>
        <begin position="471"/>
        <end position="498"/>
    </location>
</feature>
<feature type="region of interest" description="Disordered" evidence="6">
    <location>
        <begin position="214"/>
        <end position="252"/>
    </location>
</feature>
<name>A0AAV7Z7D1_9EUKA</name>
<dbReference type="PANTHER" id="PTHR31334">
    <property type="entry name" value="SMITH-MAGENIS SYNDROME REGION GENE 8 PROTEIN"/>
    <property type="match status" value="1"/>
</dbReference>
<dbReference type="GO" id="GO:0006914">
    <property type="term" value="P:autophagy"/>
    <property type="evidence" value="ECO:0007669"/>
    <property type="project" value="UniProtKB-KW"/>
</dbReference>
<evidence type="ECO:0000256" key="4">
    <source>
        <dbReference type="ARBA" id="ARBA00023006"/>
    </source>
</evidence>
<feature type="region of interest" description="Disordered" evidence="6">
    <location>
        <begin position="529"/>
        <end position="581"/>
    </location>
</feature>
<evidence type="ECO:0000256" key="5">
    <source>
        <dbReference type="ARBA" id="ARBA00038137"/>
    </source>
</evidence>
<feature type="compositionally biased region" description="Basic and acidic residues" evidence="6">
    <location>
        <begin position="214"/>
        <end position="223"/>
    </location>
</feature>
<comment type="similarity">
    <text evidence="5">Belongs to the SMCR8 family.</text>
</comment>
<organism evidence="8 9">
    <name type="scientific">Anaeramoeba flamelloides</name>
    <dbReference type="NCBI Taxonomy" id="1746091"/>
    <lineage>
        <taxon>Eukaryota</taxon>
        <taxon>Metamonada</taxon>
        <taxon>Anaeramoebidae</taxon>
        <taxon>Anaeramoeba</taxon>
    </lineage>
</organism>
<evidence type="ECO:0000256" key="1">
    <source>
        <dbReference type="ARBA" id="ARBA00004496"/>
    </source>
</evidence>
<evidence type="ECO:0000256" key="2">
    <source>
        <dbReference type="ARBA" id="ARBA00022490"/>
    </source>
</evidence>
<comment type="caution">
    <text evidence="8">The sequence shown here is derived from an EMBL/GenBank/DDBJ whole genome shotgun (WGS) entry which is preliminary data.</text>
</comment>
<feature type="compositionally biased region" description="Acidic residues" evidence="6">
    <location>
        <begin position="224"/>
        <end position="249"/>
    </location>
</feature>
<comment type="subcellular location">
    <subcellularLocation>
        <location evidence="1">Cytoplasm</location>
    </subcellularLocation>
</comment>
<keyword evidence="3" id="KW-0344">Guanine-nucleotide releasing factor</keyword>
<evidence type="ECO:0000313" key="8">
    <source>
        <dbReference type="EMBL" id="KAJ3437963.1"/>
    </source>
</evidence>
<dbReference type="AlphaFoldDB" id="A0AAV7Z7D1"/>
<evidence type="ECO:0000256" key="3">
    <source>
        <dbReference type="ARBA" id="ARBA00022658"/>
    </source>
</evidence>
<keyword evidence="2" id="KW-0963">Cytoplasm</keyword>
<dbReference type="GO" id="GO:0005737">
    <property type="term" value="C:cytoplasm"/>
    <property type="evidence" value="ECO:0007669"/>
    <property type="project" value="UniProtKB-SubCell"/>
</dbReference>
<accession>A0AAV7Z7D1</accession>
<dbReference type="EMBL" id="JANTQA010000033">
    <property type="protein sequence ID" value="KAJ3437963.1"/>
    <property type="molecule type" value="Genomic_DNA"/>
</dbReference>
<feature type="compositionally biased region" description="Basic and acidic residues" evidence="6">
    <location>
        <begin position="529"/>
        <end position="579"/>
    </location>
</feature>
<dbReference type="GO" id="GO:0005085">
    <property type="term" value="F:guanyl-nucleotide exchange factor activity"/>
    <property type="evidence" value="ECO:0007669"/>
    <property type="project" value="UniProtKB-KW"/>
</dbReference>
<evidence type="ECO:0000256" key="6">
    <source>
        <dbReference type="SAM" id="MobiDB-lite"/>
    </source>
</evidence>
<dbReference type="Proteomes" id="UP001146793">
    <property type="component" value="Unassembled WGS sequence"/>
</dbReference>
<evidence type="ECO:0000259" key="7">
    <source>
        <dbReference type="PROSITE" id="PS51834"/>
    </source>
</evidence>
<sequence>MKEKKSICPKLNNMKTTNNKKLDLDDFIVLSEFCEQSGPIPLEVYPVWTDKININDFVLQITSTDFQGDTTLSNSQDTQFVVKIQKSSAYAYVHHFTLFDVKARGFVRPVCLSYVSADHKKLMNRFSDMLKLFSSITSILKNSNKLLFLKELTTSILDLDCSLEKSLLDGKQKRRCNLIRENVQELLVIGKQLITSLTEMEKAKFKRQLKNIYKNDNENKNENENENESESDNESDNESENENSNENEDIPIVKDLENEQIEYDLKYFQNLLPKNYKPNVVGNLNDTDRLDKVLRPMKTMCNSESYQMAEKKILKIHKKFQKEEIVNIIEDEFSPSVHPRSMLLKIGNISVINFHPNSHNLSSMLIEDKTFGFDSDFGSELEFSTNTSSPVSSNFNSLSRNFGMNWSTGSISTNTTPIVGTPLSQGGDFIRRFSFENDENQIQNTNLLERFLSESNIKEKDSLIKNFYNIENEDDDDDDDNDNDNDNDNEDEDDDDDDKNNVLKIKKNLERGKKKEILNKELLNKELTKLKEQQSKEEREKRNLTEKSSEKERGKNVERGEDNEKETEKGNSKDKDFLKVKGNINNKKKEVEDSSYLNHDQFEFLSPKSKKNKDYNKGFRLFIKRFKRGIPHILFSLLTGRPFLIIGSNENKHNVKLLIQVLSLFIPGKLDRKSIIRWNDSKQIQFKDLAKLRLAGISRKLSISSAVLRFCSILDMDTNTLSSPLCNKSIYIQKLVKVTLGAVNENSFLAHLHQIFLDLAMKAYIYFHLCCVGFSPIENVENEELILRQTLNLNFDDEENNFNNLGLNTNLNLNLNSNLNQNNFLNENNVLSSKKKMDPIEVWEMLQVKRDDKQIIKYLIRVIQNQQFHESLTKKYNSFSPSIHLDFRTCATIKLN</sequence>